<reference evidence="1" key="7">
    <citation type="journal article" date="2005" name="Science">
        <title>The Transcriptional Landscape of the Mammalian Genome.</title>
        <authorList>
            <consortium name="The FANTOM Consortium"/>
            <consortium name="Riken Genome Exploration Research Group and Genome Science Group (Genome Network Project Core Group)"/>
        </authorList>
    </citation>
    <scope>NUCLEOTIDE SEQUENCE</scope>
    <source>
        <strain evidence="1">C57BL/6J</strain>
        <tissue evidence="1">Head</tissue>
    </source>
</reference>
<reference evidence="1" key="3">
    <citation type="journal article" date="2000" name="Genome Res.">
        <title>RIKEN integrated sequence analysis (RISA) system--384-format sequencing pipeline with 384 multicapillary sequencer.</title>
        <authorList>
            <person name="Shibata K."/>
            <person name="Itoh M."/>
            <person name="Aizawa K."/>
            <person name="Nagaoka S."/>
            <person name="Sasaki N."/>
            <person name="Carninci P."/>
            <person name="Konno H."/>
            <person name="Akiyama J."/>
            <person name="Nishi K."/>
            <person name="Kitsunai T."/>
            <person name="Tashiro H."/>
            <person name="Itoh M."/>
            <person name="Sumi N."/>
            <person name="Ishii Y."/>
            <person name="Nakamura S."/>
            <person name="Hazama M."/>
            <person name="Nishine T."/>
            <person name="Harada A."/>
            <person name="Yamamoto R."/>
            <person name="Matsumoto H."/>
            <person name="Sakaguchi S."/>
            <person name="Ikegami T."/>
            <person name="Kashiwagi K."/>
            <person name="Fujiwake S."/>
            <person name="Inoue K."/>
            <person name="Togawa Y."/>
            <person name="Izawa M."/>
            <person name="Ohara E."/>
            <person name="Watahiki M."/>
            <person name="Yoneda Y."/>
            <person name="Ishikawa T."/>
            <person name="Ozawa K."/>
            <person name="Tanaka T."/>
            <person name="Matsuura S."/>
            <person name="Kawai J."/>
            <person name="Okazaki Y."/>
            <person name="Muramatsu M."/>
            <person name="Inoue Y."/>
            <person name="Kira A."/>
            <person name="Hayashizaki Y."/>
        </authorList>
    </citation>
    <scope>NUCLEOTIDE SEQUENCE</scope>
    <source>
        <strain evidence="1">C57BL/6J</strain>
        <tissue evidence="1">Head</tissue>
    </source>
</reference>
<reference evidence="1" key="2">
    <citation type="journal article" date="2000" name="Genome Res.">
        <title>Normalization and subtraction of cap-trapper-selected cDNAs to prepare full-length cDNA libraries for rapid discovery of new genes.</title>
        <authorList>
            <person name="Carninci P."/>
            <person name="Shibata Y."/>
            <person name="Hayatsu N."/>
            <person name="Sugahara Y."/>
            <person name="Shibata K."/>
            <person name="Itoh M."/>
            <person name="Konno H."/>
            <person name="Okazaki Y."/>
            <person name="Muramatsu M."/>
            <person name="Hayashizaki Y."/>
        </authorList>
    </citation>
    <scope>NUCLEOTIDE SEQUENCE</scope>
    <source>
        <strain evidence="1">C57BL/6J</strain>
        <tissue evidence="1">Head</tissue>
    </source>
</reference>
<feature type="non-terminal residue" evidence="1">
    <location>
        <position position="1"/>
    </location>
</feature>
<reference evidence="1" key="4">
    <citation type="journal article" date="2001" name="Nature">
        <title>Functional annotation of a full-length mouse cDNA collection.</title>
        <authorList>
            <consortium name="The RIKEN Genome Exploration Research Group Phase II Team and the FANTOM Consortium"/>
        </authorList>
    </citation>
    <scope>NUCLEOTIDE SEQUENCE</scope>
    <source>
        <strain evidence="1">C57BL/6J</strain>
        <tissue evidence="1">Head</tissue>
    </source>
</reference>
<protein>
    <submittedName>
        <fullName evidence="1">Uncharacterized protein</fullName>
    </submittedName>
</protein>
<dbReference type="AGR" id="MGI:3027896"/>
<reference evidence="1" key="1">
    <citation type="journal article" date="1999" name="Methods Enzymol.">
        <title>High-efficiency full-length cDNA cloning.</title>
        <authorList>
            <person name="Carninci P."/>
            <person name="Hayashizaki Y."/>
        </authorList>
    </citation>
    <scope>NUCLEOTIDE SEQUENCE</scope>
    <source>
        <strain evidence="1">C57BL/6J</strain>
        <tissue evidence="1">Head</tissue>
    </source>
</reference>
<dbReference type="EMBL" id="AK048569">
    <property type="protein sequence ID" value="BAC33378.1"/>
    <property type="molecule type" value="mRNA"/>
</dbReference>
<evidence type="ECO:0000313" key="2">
    <source>
        <dbReference type="MGI" id="MGI:3027896"/>
    </source>
</evidence>
<reference evidence="1" key="6">
    <citation type="journal article" date="2002" name="Nature">
        <title>Analysis of the mouse transcriptome based on functional annotation of 60,770 full-length cDNAs.</title>
        <authorList>
            <consortium name="The FANTOM Consortium and the RIKEN Genome Exploration Research Group Phase I and II Team"/>
        </authorList>
    </citation>
    <scope>NUCLEOTIDE SEQUENCE</scope>
    <source>
        <strain evidence="1">C57BL/6J</strain>
        <tissue evidence="1">Head</tissue>
    </source>
</reference>
<gene>
    <name evidence="2" type="primary">Ppp4r2</name>
</gene>
<reference evidence="1" key="5">
    <citation type="submission" date="2001-07" db="EMBL/GenBank/DDBJ databases">
        <authorList>
            <person name="Adachi J."/>
            <person name="Aizawa K."/>
            <person name="Akimura T."/>
            <person name="Arakawa T."/>
            <person name="Bono H."/>
            <person name="Carninci P."/>
            <person name="Fukuda S."/>
            <person name="Furuno M."/>
            <person name="Hanagaki T."/>
            <person name="Hara A."/>
            <person name="Hashizume W."/>
            <person name="Hayashida K."/>
            <person name="Hayatsu N."/>
            <person name="Hiramoto K."/>
            <person name="Hiraoka T."/>
            <person name="Hirozane T."/>
            <person name="Hori F."/>
            <person name="Imotani K."/>
            <person name="Ishii Y."/>
            <person name="Itoh M."/>
            <person name="Kagawa I."/>
            <person name="Kasukawa T."/>
            <person name="Katoh H."/>
            <person name="Kawai J."/>
            <person name="Kojima Y."/>
            <person name="Kondo S."/>
            <person name="Konno H."/>
            <person name="Kouda M."/>
            <person name="Koya S."/>
            <person name="Kurihara C."/>
            <person name="Matsuyama T."/>
            <person name="Miyazaki A."/>
            <person name="Murata M."/>
            <person name="Nakamura M."/>
            <person name="Nishi K."/>
            <person name="Nomura K."/>
            <person name="Numazaki R."/>
            <person name="Ohno M."/>
            <person name="Ohsato N."/>
            <person name="Okazaki Y."/>
            <person name="Saito R."/>
            <person name="Saitoh H."/>
            <person name="Sakai C."/>
            <person name="Sakai K."/>
            <person name="Sakazume N."/>
            <person name="Sano H."/>
            <person name="Sasaki D."/>
            <person name="Shibata K."/>
            <person name="Shinagawa A."/>
            <person name="Shiraki T."/>
            <person name="Sogabe Y."/>
            <person name="Tagami M."/>
            <person name="Tagawa A."/>
            <person name="Takahashi F."/>
            <person name="Takaku-Akahira S."/>
            <person name="Takeda Y."/>
            <person name="Tanaka T."/>
            <person name="Tomaru A."/>
            <person name="Toya T."/>
            <person name="Yasunishi A."/>
            <person name="Muramatsu M."/>
            <person name="Hayashizaki Y."/>
        </authorList>
    </citation>
    <scope>NUCLEOTIDE SEQUENCE</scope>
    <source>
        <strain evidence="1">C57BL/6J</strain>
        <tissue evidence="1">Head</tissue>
    </source>
</reference>
<evidence type="ECO:0000313" key="1">
    <source>
        <dbReference type="EMBL" id="BAC33378.1"/>
    </source>
</evidence>
<proteinExistence type="evidence at transcript level"/>
<reference evidence="1" key="8">
    <citation type="journal article" date="2005" name="Science">
        <title>Antisense Transcription in the Mammalian Transcriptome.</title>
        <authorList>
            <consortium name="RIKEN Genome Exploration Research Group and Genome Science Group (Genome Network Project Core Group) and the FANTOM Consortium"/>
        </authorList>
    </citation>
    <scope>NUCLEOTIDE SEQUENCE</scope>
    <source>
        <strain evidence="1">C57BL/6J</strain>
        <tissue evidence="1">Head</tissue>
    </source>
</reference>
<accession>Q8BX91</accession>
<sequence>YPNTSTRVGSYKASLCDLGHEGARARGFLKGRGGIQILKAWKILLADRGLGRARQLAGVLPSLLVQVGRQQKLWRQEIQVAVADFHLPPALQVSTGCCPA</sequence>
<dbReference type="AlphaFoldDB" id="Q8BX91"/>
<dbReference type="MGI" id="MGI:3027896">
    <property type="gene designation" value="Ppp4r2"/>
</dbReference>
<name>Q8BX91_MOUSE</name>
<organism evidence="1">
    <name type="scientific">Mus musculus</name>
    <name type="common">Mouse</name>
    <dbReference type="NCBI Taxonomy" id="10090"/>
    <lineage>
        <taxon>Eukaryota</taxon>
        <taxon>Metazoa</taxon>
        <taxon>Chordata</taxon>
        <taxon>Craniata</taxon>
        <taxon>Vertebrata</taxon>
        <taxon>Euteleostomi</taxon>
        <taxon>Mammalia</taxon>
        <taxon>Eutheria</taxon>
        <taxon>Euarchontoglires</taxon>
        <taxon>Glires</taxon>
        <taxon>Rodentia</taxon>
        <taxon>Myomorpha</taxon>
        <taxon>Muroidea</taxon>
        <taxon>Muridae</taxon>
        <taxon>Murinae</taxon>
        <taxon>Mus</taxon>
        <taxon>Mus</taxon>
    </lineage>
</organism>